<evidence type="ECO:0000313" key="5">
    <source>
        <dbReference type="EMBL" id="AQT69221.1"/>
    </source>
</evidence>
<feature type="domain" description="SIS" evidence="4">
    <location>
        <begin position="34"/>
        <end position="173"/>
    </location>
</feature>
<gene>
    <name evidence="5" type="ORF">STSP2_02410</name>
</gene>
<keyword evidence="6" id="KW-1185">Reference proteome</keyword>
<dbReference type="STRING" id="1936003.STSP2_02410"/>
<dbReference type="GO" id="GO:0097367">
    <property type="term" value="F:carbohydrate derivative binding"/>
    <property type="evidence" value="ECO:0007669"/>
    <property type="project" value="InterPro"/>
</dbReference>
<dbReference type="PANTHER" id="PTHR10937:SF0">
    <property type="entry name" value="GLUTAMINE--FRUCTOSE-6-PHOSPHATE TRANSAMINASE (ISOMERIZING)"/>
    <property type="match status" value="1"/>
</dbReference>
<dbReference type="Proteomes" id="UP000189674">
    <property type="component" value="Chromosome"/>
</dbReference>
<sequence>MKNEQKYTQFSLCQEMMDTPGVMRDFKLTDADAVVSAIKSTGKLFLTGEGSSRIFPAKNAITQYMRKGGDLQIMTEGGRQAAEYDLSNWAVFGASNSGSTAEVIMLLNALKGAGHDKLFGLTARENTKLAEMANQTFVLKCGWENAVAATKSVAEQALFYQAIVEAAQGRDISAKLGEVADACQTALTAEIDPTLTEKIANAGTIYFAGRNDGVAEELTLKTNEITRKKSDFLEGTYAVHGIEEVMNADDVVIFINPFDAELEKIKTTLVDGVGLTVIAISDKDTIFPTIKVPHVEGMETYAQLCAGWNILVEVGVKLGINLDKAERARKVGNEFTG</sequence>
<dbReference type="GO" id="GO:0006047">
    <property type="term" value="P:UDP-N-acetylglucosamine metabolic process"/>
    <property type="evidence" value="ECO:0007669"/>
    <property type="project" value="TreeGrafter"/>
</dbReference>
<keyword evidence="5" id="KW-0808">Transferase</keyword>
<keyword evidence="5" id="KW-0032">Aminotransferase</keyword>
<evidence type="ECO:0000256" key="1">
    <source>
        <dbReference type="ARBA" id="ARBA00001031"/>
    </source>
</evidence>
<dbReference type="AlphaFoldDB" id="A0A1U9NMS3"/>
<comment type="catalytic activity">
    <reaction evidence="1">
        <text>D-fructose 6-phosphate + L-glutamine = D-glucosamine 6-phosphate + L-glutamate</text>
        <dbReference type="Rhea" id="RHEA:13237"/>
        <dbReference type="ChEBI" id="CHEBI:29985"/>
        <dbReference type="ChEBI" id="CHEBI:58359"/>
        <dbReference type="ChEBI" id="CHEBI:58725"/>
        <dbReference type="ChEBI" id="CHEBI:61527"/>
        <dbReference type="EC" id="2.6.1.16"/>
    </reaction>
</comment>
<dbReference type="SUPFAM" id="SSF53697">
    <property type="entry name" value="SIS domain"/>
    <property type="match status" value="1"/>
</dbReference>
<dbReference type="EMBL" id="CP019791">
    <property type="protein sequence ID" value="AQT69221.1"/>
    <property type="molecule type" value="Genomic_DNA"/>
</dbReference>
<evidence type="ECO:0000259" key="4">
    <source>
        <dbReference type="PROSITE" id="PS51464"/>
    </source>
</evidence>
<accession>A0A1U9NMS3</accession>
<evidence type="ECO:0000313" key="6">
    <source>
        <dbReference type="Proteomes" id="UP000189674"/>
    </source>
</evidence>
<dbReference type="EC" id="2.6.1.16" evidence="2"/>
<dbReference type="OrthoDB" id="210097at2"/>
<organism evidence="5 6">
    <name type="scientific">Anaerohalosphaera lusitana</name>
    <dbReference type="NCBI Taxonomy" id="1936003"/>
    <lineage>
        <taxon>Bacteria</taxon>
        <taxon>Pseudomonadati</taxon>
        <taxon>Planctomycetota</taxon>
        <taxon>Phycisphaerae</taxon>
        <taxon>Sedimentisphaerales</taxon>
        <taxon>Anaerohalosphaeraceae</taxon>
        <taxon>Anaerohalosphaera</taxon>
    </lineage>
</organism>
<evidence type="ECO:0000256" key="3">
    <source>
        <dbReference type="ARBA" id="ARBA00016090"/>
    </source>
</evidence>
<dbReference type="PANTHER" id="PTHR10937">
    <property type="entry name" value="GLUCOSAMINE--FRUCTOSE-6-PHOSPHATE AMINOTRANSFERASE, ISOMERIZING"/>
    <property type="match status" value="1"/>
</dbReference>
<dbReference type="GO" id="GO:0004360">
    <property type="term" value="F:glutamine-fructose-6-phosphate transaminase (isomerizing) activity"/>
    <property type="evidence" value="ECO:0007669"/>
    <property type="project" value="UniProtKB-EC"/>
</dbReference>
<dbReference type="PROSITE" id="PS51464">
    <property type="entry name" value="SIS"/>
    <property type="match status" value="1"/>
</dbReference>
<dbReference type="InterPro" id="IPR001347">
    <property type="entry name" value="SIS_dom"/>
</dbReference>
<protein>
    <recommendedName>
        <fullName evidence="3">Glutamine--fructose-6-phosphate aminotransferase [isomerizing]</fullName>
        <ecNumber evidence="2">2.6.1.16</ecNumber>
    </recommendedName>
</protein>
<dbReference type="RefSeq" id="WP_146662832.1">
    <property type="nucleotide sequence ID" value="NZ_CP019791.1"/>
</dbReference>
<dbReference type="GO" id="GO:0006487">
    <property type="term" value="P:protein N-linked glycosylation"/>
    <property type="evidence" value="ECO:0007669"/>
    <property type="project" value="TreeGrafter"/>
</dbReference>
<name>A0A1U9NMS3_9BACT</name>
<dbReference type="Gene3D" id="3.40.50.10490">
    <property type="entry name" value="Glucose-6-phosphate isomerase like protein, domain 1"/>
    <property type="match status" value="2"/>
</dbReference>
<dbReference type="KEGG" id="alus:STSP2_02410"/>
<reference evidence="6" key="1">
    <citation type="submission" date="2017-02" db="EMBL/GenBank/DDBJ databases">
        <title>Comparative genomics and description of representatives of a novel lineage of planctomycetes thriving in anoxic sediments.</title>
        <authorList>
            <person name="Spring S."/>
            <person name="Bunk B."/>
            <person name="Sproer C."/>
        </authorList>
    </citation>
    <scope>NUCLEOTIDE SEQUENCE [LARGE SCALE GENOMIC DNA]</scope>
    <source>
        <strain evidence="6">ST-NAGAB-D1</strain>
    </source>
</reference>
<dbReference type="InterPro" id="IPR046348">
    <property type="entry name" value="SIS_dom_sf"/>
</dbReference>
<proteinExistence type="predicted"/>
<dbReference type="GO" id="GO:0006002">
    <property type="term" value="P:fructose 6-phosphate metabolic process"/>
    <property type="evidence" value="ECO:0007669"/>
    <property type="project" value="TreeGrafter"/>
</dbReference>
<evidence type="ECO:0000256" key="2">
    <source>
        <dbReference type="ARBA" id="ARBA00012916"/>
    </source>
</evidence>